<dbReference type="InterPro" id="IPR043472">
    <property type="entry name" value="Macro_dom-like"/>
</dbReference>
<reference evidence="3" key="1">
    <citation type="submission" date="2016-10" db="EMBL/GenBank/DDBJ databases">
        <authorList>
            <person name="Varghese N."/>
            <person name="Submissions S."/>
        </authorList>
    </citation>
    <scope>NUCLEOTIDE SEQUENCE [LARGE SCALE GENOMIC DNA]</scope>
    <source>
        <strain evidence="3">LMG 26383,CCUG 61248,R- 45681</strain>
    </source>
</reference>
<keyword evidence="3" id="KW-1185">Reference proteome</keyword>
<dbReference type="SMART" id="SM00506">
    <property type="entry name" value="A1pp"/>
    <property type="match status" value="1"/>
</dbReference>
<dbReference type="EMBL" id="FOAN01000002">
    <property type="protein sequence ID" value="SEK93078.1"/>
    <property type="molecule type" value="Genomic_DNA"/>
</dbReference>
<name>A0A1H7L257_9HYPH</name>
<dbReference type="PANTHER" id="PTHR11106:SF27">
    <property type="entry name" value="MACRO DOMAIN-CONTAINING PROTEIN"/>
    <property type="match status" value="1"/>
</dbReference>
<dbReference type="PROSITE" id="PS51154">
    <property type="entry name" value="MACRO"/>
    <property type="match status" value="1"/>
</dbReference>
<dbReference type="CDD" id="cd02908">
    <property type="entry name" value="Macro_OAADPr_deacetylase"/>
    <property type="match status" value="1"/>
</dbReference>
<dbReference type="NCBIfam" id="NF001664">
    <property type="entry name" value="PRK00431.1-6"/>
    <property type="match status" value="1"/>
</dbReference>
<dbReference type="RefSeq" id="WP_208862230.1">
    <property type="nucleotide sequence ID" value="NZ_FOAN01000002.1"/>
</dbReference>
<dbReference type="Proteomes" id="UP000199664">
    <property type="component" value="Unassembled WGS sequence"/>
</dbReference>
<feature type="domain" description="Macro" evidence="1">
    <location>
        <begin position="1"/>
        <end position="173"/>
    </location>
</feature>
<dbReference type="SUPFAM" id="SSF52949">
    <property type="entry name" value="Macro domain-like"/>
    <property type="match status" value="1"/>
</dbReference>
<dbReference type="PANTHER" id="PTHR11106">
    <property type="entry name" value="GANGLIOSIDE INDUCED DIFFERENTIATION ASSOCIATED PROTEIN 2-RELATED"/>
    <property type="match status" value="1"/>
</dbReference>
<dbReference type="InterPro" id="IPR002589">
    <property type="entry name" value="Macro_dom"/>
</dbReference>
<dbReference type="GO" id="GO:0061463">
    <property type="term" value="F:O-acetyl-ADP-ribose deacetylase activity"/>
    <property type="evidence" value="ECO:0007669"/>
    <property type="project" value="TreeGrafter"/>
</dbReference>
<accession>A0A1H7L257</accession>
<evidence type="ECO:0000313" key="3">
    <source>
        <dbReference type="Proteomes" id="UP000199664"/>
    </source>
</evidence>
<dbReference type="Pfam" id="PF01661">
    <property type="entry name" value="Macro"/>
    <property type="match status" value="1"/>
</dbReference>
<organism evidence="2 3">
    <name type="scientific">Bosea lupini</name>
    <dbReference type="NCBI Taxonomy" id="1036779"/>
    <lineage>
        <taxon>Bacteria</taxon>
        <taxon>Pseudomonadati</taxon>
        <taxon>Pseudomonadota</taxon>
        <taxon>Alphaproteobacteria</taxon>
        <taxon>Hyphomicrobiales</taxon>
        <taxon>Boseaceae</taxon>
        <taxon>Bosea</taxon>
    </lineage>
</organism>
<evidence type="ECO:0000259" key="1">
    <source>
        <dbReference type="PROSITE" id="PS51154"/>
    </source>
</evidence>
<gene>
    <name evidence="2" type="ORF">SAMN04515666_102388</name>
</gene>
<dbReference type="Gene3D" id="3.40.220.10">
    <property type="entry name" value="Leucine Aminopeptidase, subunit E, domain 1"/>
    <property type="match status" value="1"/>
</dbReference>
<dbReference type="STRING" id="1036779.SAMN04515666_102388"/>
<protein>
    <submittedName>
        <fullName evidence="2">O-acetyl-ADP-ribose deacetylase (Regulator of RNase III), contains Macro domain</fullName>
    </submittedName>
</protein>
<dbReference type="AlphaFoldDB" id="A0A1H7L257"/>
<proteinExistence type="predicted"/>
<evidence type="ECO:0000313" key="2">
    <source>
        <dbReference type="EMBL" id="SEK93078.1"/>
    </source>
</evidence>
<sequence length="178" mass="18333">MRIAGRLQAIQADITTLAVDAIVNAANNSLLGGGGVDGAIHRAAGPELLQECRRLGGCQTGDAKLTQGYRLPARFVIHTVGPVWQGGGRSEAELLASCYRRSLAVAAGAGLRTVAFPSISTGIYGYPIAAAADIAVATVAEALKAGASFDAVIFCCFSPEDLAIYQRGLPGSGDWQTQ</sequence>